<evidence type="ECO:0000256" key="5">
    <source>
        <dbReference type="ARBA" id="ARBA00023136"/>
    </source>
</evidence>
<evidence type="ECO:0000256" key="1">
    <source>
        <dbReference type="ARBA" id="ARBA00004141"/>
    </source>
</evidence>
<dbReference type="PANTHER" id="PTHR43791:SF62">
    <property type="entry name" value="MAJOR FACILITATOR SUPERFAMILY (MFS) PROFILE DOMAIN-CONTAINING PROTEIN"/>
    <property type="match status" value="1"/>
</dbReference>
<feature type="transmembrane region" description="Helical" evidence="7">
    <location>
        <begin position="307"/>
        <end position="329"/>
    </location>
</feature>
<dbReference type="InterPro" id="IPR011701">
    <property type="entry name" value="MFS"/>
</dbReference>
<evidence type="ECO:0000313" key="10">
    <source>
        <dbReference type="Proteomes" id="UP000696573"/>
    </source>
</evidence>
<feature type="transmembrane region" description="Helical" evidence="7">
    <location>
        <begin position="213"/>
        <end position="237"/>
    </location>
</feature>
<organism evidence="9 10">
    <name type="scientific">Clonostachys rhizophaga</name>
    <dbReference type="NCBI Taxonomy" id="160324"/>
    <lineage>
        <taxon>Eukaryota</taxon>
        <taxon>Fungi</taxon>
        <taxon>Dikarya</taxon>
        <taxon>Ascomycota</taxon>
        <taxon>Pezizomycotina</taxon>
        <taxon>Sordariomycetes</taxon>
        <taxon>Hypocreomycetidae</taxon>
        <taxon>Hypocreales</taxon>
        <taxon>Bionectriaceae</taxon>
        <taxon>Clonostachys</taxon>
    </lineage>
</organism>
<dbReference type="Proteomes" id="UP000696573">
    <property type="component" value="Unassembled WGS sequence"/>
</dbReference>
<evidence type="ECO:0000256" key="3">
    <source>
        <dbReference type="ARBA" id="ARBA00022692"/>
    </source>
</evidence>
<feature type="transmembrane region" description="Helical" evidence="7">
    <location>
        <begin position="409"/>
        <end position="431"/>
    </location>
</feature>
<feature type="transmembrane region" description="Helical" evidence="7">
    <location>
        <begin position="275"/>
        <end position="295"/>
    </location>
</feature>
<dbReference type="OrthoDB" id="2985014at2759"/>
<keyword evidence="5 7" id="KW-0472">Membrane</keyword>
<keyword evidence="4 7" id="KW-1133">Transmembrane helix</keyword>
<name>A0A9N9VYM0_9HYPO</name>
<evidence type="ECO:0000256" key="6">
    <source>
        <dbReference type="SAM" id="MobiDB-lite"/>
    </source>
</evidence>
<dbReference type="EMBL" id="CABFNQ020000744">
    <property type="protein sequence ID" value="CAH0032953.1"/>
    <property type="molecule type" value="Genomic_DNA"/>
</dbReference>
<reference evidence="9" key="1">
    <citation type="submission" date="2021-10" db="EMBL/GenBank/DDBJ databases">
        <authorList>
            <person name="Piombo E."/>
        </authorList>
    </citation>
    <scope>NUCLEOTIDE SEQUENCE</scope>
</reference>
<keyword evidence="2" id="KW-0813">Transport</keyword>
<comment type="caution">
    <text evidence="9">The sequence shown here is derived from an EMBL/GenBank/DDBJ whole genome shotgun (WGS) entry which is preliminary data.</text>
</comment>
<feature type="transmembrane region" description="Helical" evidence="7">
    <location>
        <begin position="471"/>
        <end position="488"/>
    </location>
</feature>
<protein>
    <recommendedName>
        <fullName evidence="8">Major facilitator superfamily (MFS) profile domain-containing protein</fullName>
    </recommendedName>
</protein>
<evidence type="ECO:0000259" key="8">
    <source>
        <dbReference type="PROSITE" id="PS50850"/>
    </source>
</evidence>
<feature type="transmembrane region" description="Helical" evidence="7">
    <location>
        <begin position="243"/>
        <end position="263"/>
    </location>
</feature>
<dbReference type="GO" id="GO:0016020">
    <property type="term" value="C:membrane"/>
    <property type="evidence" value="ECO:0007669"/>
    <property type="project" value="UniProtKB-SubCell"/>
</dbReference>
<keyword evidence="3 7" id="KW-0812">Transmembrane</keyword>
<feature type="transmembrane region" description="Helical" evidence="7">
    <location>
        <begin position="533"/>
        <end position="554"/>
    </location>
</feature>
<dbReference type="FunFam" id="1.20.1250.20:FF:000013">
    <property type="entry name" value="MFS general substrate transporter"/>
    <property type="match status" value="1"/>
</dbReference>
<dbReference type="AlphaFoldDB" id="A0A9N9VYM0"/>
<sequence>MEENMRRKGKSCKHARFSSMRHGRVWVIKAIVTRSQSFCRSIEGPSSKSECGITSTLFSCSNLVPNLVTFFIKTTRLIRAVPETMGSPRSSLSARSQKHQDATKLDIAHDEQPSVPQKGAVAGDYSGASEKTDPAEIALVRKLDRFIMPILWAMYFLNYLDRNALPQARLNSLEKDLNLKGVEYNTAISILFVGYLLMQVPSNMFMTRTRPSIYLSICMIGWAAVSAATAGVTNYAGLVACRFFLGFVEAPFYPGALYLLSIYYTRKELATRISILYTGQVVSTGCSGLIAAATFSTLDKVKGIPGWKWLFIIEGSVTSLVAIFGFFLLPDDPSQTRWLTPEERELCISRIKKDTVNQKERGTTLEGLKQAIKDPKTWLFCLMQNLHISACSFNNFFPTIVQEMGFESTTALLLTAPPYFVSGILGIPFAWSSGRFNERTWHITAGLALAVVGFVISCATVNSAARYTATFLYATGAYGVGSVILGWVSNTLSQTPEKKAVAYSLVNVTANLAYIYCAYLWPKSDGPKYMMGFSTMVAFAATSILCAWAMKVWLMRENRKIRESEDESIALYAY</sequence>
<dbReference type="SUPFAM" id="SSF103473">
    <property type="entry name" value="MFS general substrate transporter"/>
    <property type="match status" value="1"/>
</dbReference>
<comment type="subcellular location">
    <subcellularLocation>
        <location evidence="1">Membrane</location>
        <topology evidence="1">Multi-pass membrane protein</topology>
    </subcellularLocation>
</comment>
<evidence type="ECO:0000256" key="4">
    <source>
        <dbReference type="ARBA" id="ARBA00022989"/>
    </source>
</evidence>
<dbReference type="FunFam" id="1.20.1250.20:FF:000057">
    <property type="entry name" value="MFS general substrate transporter"/>
    <property type="match status" value="1"/>
</dbReference>
<evidence type="ECO:0000256" key="7">
    <source>
        <dbReference type="SAM" id="Phobius"/>
    </source>
</evidence>
<dbReference type="InterPro" id="IPR020846">
    <property type="entry name" value="MFS_dom"/>
</dbReference>
<feature type="transmembrane region" description="Helical" evidence="7">
    <location>
        <begin position="443"/>
        <end position="465"/>
    </location>
</feature>
<dbReference type="PANTHER" id="PTHR43791">
    <property type="entry name" value="PERMEASE-RELATED"/>
    <property type="match status" value="1"/>
</dbReference>
<feature type="region of interest" description="Disordered" evidence="6">
    <location>
        <begin position="85"/>
        <end position="129"/>
    </location>
</feature>
<evidence type="ECO:0000256" key="2">
    <source>
        <dbReference type="ARBA" id="ARBA00022448"/>
    </source>
</evidence>
<feature type="domain" description="Major facilitator superfamily (MFS) profile" evidence="8">
    <location>
        <begin position="147"/>
        <end position="559"/>
    </location>
</feature>
<keyword evidence="10" id="KW-1185">Reference proteome</keyword>
<dbReference type="GO" id="GO:0022857">
    <property type="term" value="F:transmembrane transporter activity"/>
    <property type="evidence" value="ECO:0007669"/>
    <property type="project" value="InterPro"/>
</dbReference>
<dbReference type="Pfam" id="PF07690">
    <property type="entry name" value="MFS_1"/>
    <property type="match status" value="1"/>
</dbReference>
<feature type="compositionally biased region" description="Basic and acidic residues" evidence="6">
    <location>
        <begin position="98"/>
        <end position="112"/>
    </location>
</feature>
<feature type="transmembrane region" description="Helical" evidence="7">
    <location>
        <begin position="500"/>
        <end position="521"/>
    </location>
</feature>
<dbReference type="PROSITE" id="PS50850">
    <property type="entry name" value="MFS"/>
    <property type="match status" value="1"/>
</dbReference>
<feature type="transmembrane region" description="Helical" evidence="7">
    <location>
        <begin position="378"/>
        <end position="397"/>
    </location>
</feature>
<dbReference type="Gene3D" id="1.20.1250.20">
    <property type="entry name" value="MFS general substrate transporter like domains"/>
    <property type="match status" value="2"/>
</dbReference>
<accession>A0A9N9VYM0</accession>
<dbReference type="InterPro" id="IPR036259">
    <property type="entry name" value="MFS_trans_sf"/>
</dbReference>
<proteinExistence type="predicted"/>
<gene>
    <name evidence="9" type="ORF">CRHIZ90672A_00002631</name>
</gene>
<evidence type="ECO:0000313" key="9">
    <source>
        <dbReference type="EMBL" id="CAH0032953.1"/>
    </source>
</evidence>